<dbReference type="PANTHER" id="PTHR42915">
    <property type="entry name" value="HYPOTHETICAL 460 KDA PROTEIN IN FEUA-SIGW INTERGENIC REGION [PRECURSOR]"/>
    <property type="match status" value="1"/>
</dbReference>
<dbReference type="InterPro" id="IPR008302">
    <property type="entry name" value="NamZ"/>
</dbReference>
<dbReference type="PATRIC" id="fig|679936.5.peg.2347"/>
<evidence type="ECO:0000313" key="4">
    <source>
        <dbReference type="Proteomes" id="UP000005439"/>
    </source>
</evidence>
<reference evidence="4" key="1">
    <citation type="submission" date="2011-12" db="EMBL/GenBank/DDBJ databases">
        <title>The complete genome of chromosome of Sulfobacillus acidophilus DSM 10332.</title>
        <authorList>
            <person name="Lucas S."/>
            <person name="Han J."/>
            <person name="Lapidus A."/>
            <person name="Bruce D."/>
            <person name="Goodwin L."/>
            <person name="Pitluck S."/>
            <person name="Peters L."/>
            <person name="Kyrpides N."/>
            <person name="Mavromatis K."/>
            <person name="Ivanova N."/>
            <person name="Mikhailova N."/>
            <person name="Chertkov O."/>
            <person name="Saunders E."/>
            <person name="Detter J.C."/>
            <person name="Tapia R."/>
            <person name="Han C."/>
            <person name="Land M."/>
            <person name="Hauser L."/>
            <person name="Markowitz V."/>
            <person name="Cheng J.-F."/>
            <person name="Hugenholtz P."/>
            <person name="Woyke T."/>
            <person name="Wu D."/>
            <person name="Pukall R."/>
            <person name="Gehrich-Schroeter G."/>
            <person name="Schneider S."/>
            <person name="Klenk H.-P."/>
            <person name="Eisen J.A."/>
        </authorList>
    </citation>
    <scope>NUCLEOTIDE SEQUENCE [LARGE SCALE GENOMIC DNA]</scope>
    <source>
        <strain evidence="4">ATCC 700253 / DSM 10332 / NAL</strain>
    </source>
</reference>
<dbReference type="Proteomes" id="UP000005439">
    <property type="component" value="Chromosome"/>
</dbReference>
<evidence type="ECO:0000313" key="3">
    <source>
        <dbReference type="EMBL" id="AEW05738.1"/>
    </source>
</evidence>
<dbReference type="KEGG" id="sap:Sulac_2266"/>
<organism evidence="3 4">
    <name type="scientific">Sulfobacillus acidophilus (strain ATCC 700253 / DSM 10332 / NAL)</name>
    <dbReference type="NCBI Taxonomy" id="679936"/>
    <lineage>
        <taxon>Bacteria</taxon>
        <taxon>Bacillati</taxon>
        <taxon>Bacillota</taxon>
        <taxon>Clostridia</taxon>
        <taxon>Eubacteriales</taxon>
        <taxon>Clostridiales Family XVII. Incertae Sedis</taxon>
        <taxon>Sulfobacillus</taxon>
    </lineage>
</organism>
<evidence type="ECO:0000259" key="1">
    <source>
        <dbReference type="Pfam" id="PF07075"/>
    </source>
</evidence>
<feature type="domain" description="Peptidoglycan beta-N-acetylmuramidase NamZ C-terminal" evidence="2">
    <location>
        <begin position="227"/>
        <end position="377"/>
    </location>
</feature>
<dbReference type="EMBL" id="CP003179">
    <property type="protein sequence ID" value="AEW05738.1"/>
    <property type="molecule type" value="Genomic_DNA"/>
</dbReference>
<keyword evidence="4" id="KW-1185">Reference proteome</keyword>
<dbReference type="PIRSF" id="PIRSF016719">
    <property type="entry name" value="UCP016719"/>
    <property type="match status" value="1"/>
</dbReference>
<dbReference type="Gene3D" id="3.40.50.12170">
    <property type="entry name" value="Uncharacterised protein PF07075, DUF1343"/>
    <property type="match status" value="1"/>
</dbReference>
<proteinExistence type="predicted"/>
<dbReference type="InterPro" id="IPR048502">
    <property type="entry name" value="NamZ_N"/>
</dbReference>
<protein>
    <submittedName>
        <fullName evidence="3">Uncharacterized conserved protein UCP016719</fullName>
    </submittedName>
</protein>
<gene>
    <name evidence="3" type="ordered locus">Sulac_2266</name>
</gene>
<reference evidence="3 4" key="2">
    <citation type="journal article" date="2012" name="Stand. Genomic Sci.">
        <title>Complete genome sequence of the moderately thermophilic mineral-sulfide-oxidizing firmicute Sulfobacillus acidophilus type strain (NAL(T)).</title>
        <authorList>
            <person name="Anderson I."/>
            <person name="Chertkov O."/>
            <person name="Chen A."/>
            <person name="Saunders E."/>
            <person name="Lapidus A."/>
            <person name="Nolan M."/>
            <person name="Lucas S."/>
            <person name="Hammon N."/>
            <person name="Deshpande S."/>
            <person name="Cheng J.F."/>
            <person name="Han C."/>
            <person name="Tapia R."/>
            <person name="Goodwin L.A."/>
            <person name="Pitluck S."/>
            <person name="Liolios K."/>
            <person name="Pagani I."/>
            <person name="Ivanova N."/>
            <person name="Mikhailova N."/>
            <person name="Pati A."/>
            <person name="Palaniappan K."/>
            <person name="Land M."/>
            <person name="Pan C."/>
            <person name="Rohde M."/>
            <person name="Pukall R."/>
            <person name="Goker M."/>
            <person name="Detter J.C."/>
            <person name="Woyke T."/>
            <person name="Bristow J."/>
            <person name="Eisen J.A."/>
            <person name="Markowitz V."/>
            <person name="Hugenholtz P."/>
            <person name="Kyrpides N.C."/>
            <person name="Klenk H.P."/>
            <person name="Mavromatis K."/>
        </authorList>
    </citation>
    <scope>NUCLEOTIDE SEQUENCE [LARGE SCALE GENOMIC DNA]</scope>
    <source>
        <strain evidence="4">ATCC 700253 / DSM 10332 / NAL</strain>
    </source>
</reference>
<dbReference type="Pfam" id="PF07075">
    <property type="entry name" value="NamZ_N"/>
    <property type="match status" value="1"/>
</dbReference>
<feature type="domain" description="Peptidoglycan beta-N-acetylmuramidase NamZ N-terminal" evidence="1">
    <location>
        <begin position="22"/>
        <end position="222"/>
    </location>
</feature>
<dbReference type="AlphaFoldDB" id="G8TU66"/>
<dbReference type="HOGENOM" id="CLU_033227_1_0_9"/>
<name>G8TU66_SULAD</name>
<dbReference type="Pfam" id="PF20732">
    <property type="entry name" value="NamZ_C"/>
    <property type="match status" value="1"/>
</dbReference>
<accession>G8TU66</accession>
<dbReference type="STRING" id="679936.Sulac_2266"/>
<dbReference type="InterPro" id="IPR048503">
    <property type="entry name" value="NamZ_C"/>
</dbReference>
<dbReference type="Gene3D" id="3.90.1150.140">
    <property type="match status" value="1"/>
</dbReference>
<dbReference type="GO" id="GO:0033922">
    <property type="term" value="F:peptidoglycan beta-N-acetylmuramidase activity"/>
    <property type="evidence" value="ECO:0007669"/>
    <property type="project" value="InterPro"/>
</dbReference>
<evidence type="ECO:0000259" key="2">
    <source>
        <dbReference type="Pfam" id="PF20732"/>
    </source>
</evidence>
<dbReference type="PANTHER" id="PTHR42915:SF1">
    <property type="entry name" value="PEPTIDOGLYCAN BETA-N-ACETYLMURAMIDASE NAMZ"/>
    <property type="match status" value="1"/>
</dbReference>
<sequence>MVLFGIDRFFDEPPSFLQHQRIGLVTHYGMTDTSFVPTIDRFLHWPDAQLVALYGPEHGVQNCAKEGEPVSYQIDLHSGLPAFSLYGEIKEPTADMLNGIDILVVDLQDIGSRYFTNISTLYYCLKAGAENQVPVIVLDRPNPIGGVCREGYPPEPNYQSFVGITDLPPRHGMTLGEIARYIQDRHWPQSSLSVIPMVGWKRSMYWMHTGQSFISPSPNTTHPEMALLYPGTCLFEGTNVSVGRGTVHPFEWIGAPWADGHRVTHAFNSQGLPGVVARPVYFVPTRDPYAGEICQGVQIHVTQSHKVHSLLTGIALLQVFRDTYPEHFRFRLPSFDLLAGGPQLRYLIDAGQSGHFLDDEVEVLSQFEEQIAPYLLYD</sequence>